<feature type="transmembrane region" description="Helical" evidence="1">
    <location>
        <begin position="174"/>
        <end position="193"/>
    </location>
</feature>
<keyword evidence="2" id="KW-0436">Ligase</keyword>
<dbReference type="SUPFAM" id="SSF50249">
    <property type="entry name" value="Nucleic acid-binding proteins"/>
    <property type="match status" value="1"/>
</dbReference>
<dbReference type="EMBL" id="PRFC01000104">
    <property type="protein sequence ID" value="PWV07175.1"/>
    <property type="molecule type" value="Genomic_DNA"/>
</dbReference>
<organism evidence="2 3">
    <name type="scientific">Trypanosoma cruzi</name>
    <dbReference type="NCBI Taxonomy" id="5693"/>
    <lineage>
        <taxon>Eukaryota</taxon>
        <taxon>Discoba</taxon>
        <taxon>Euglenozoa</taxon>
        <taxon>Kinetoplastea</taxon>
        <taxon>Metakinetoplastina</taxon>
        <taxon>Trypanosomatida</taxon>
        <taxon>Trypanosomatidae</taxon>
        <taxon>Trypanosoma</taxon>
        <taxon>Schizotrypanum</taxon>
    </lineage>
</organism>
<evidence type="ECO:0000313" key="2">
    <source>
        <dbReference type="EMBL" id="PWV07175.1"/>
    </source>
</evidence>
<sequence length="199" mass="22643">MVKESGRVYLVDSCLPVTIVTATSFKVSARLVVDFGRAAGKSHASSSVIRSQGAATVLSSEEKPDVWLEASNVWEVKAADLSISPVHFAAYGLWIHRRGSHFGFRALCVCERTKRPMRQPLLRRLLQCTLLSLCPEKITRNTMKKHRGNRRIRYILSNWDITLPREESFPTCGVVSPFFSNCFFFFFFLSVIYKFTRAN</sequence>
<protein>
    <submittedName>
        <fullName evidence="2">Putative DNA ligase I</fullName>
    </submittedName>
</protein>
<accession>A0A2V2WFR0</accession>
<keyword evidence="1" id="KW-1133">Transmembrane helix</keyword>
<dbReference type="AlphaFoldDB" id="A0A2V2WFR0"/>
<reference evidence="2 3" key="1">
    <citation type="journal article" date="2018" name="Microb. Genom.">
        <title>Expanding an expanded genome: long-read sequencing of Trypanosoma cruzi.</title>
        <authorList>
            <person name="Berna L."/>
            <person name="Rodriguez M."/>
            <person name="Chiribao M.L."/>
            <person name="Parodi-Talice A."/>
            <person name="Pita S."/>
            <person name="Rijo G."/>
            <person name="Alvarez-Valin F."/>
            <person name="Robello C."/>
        </authorList>
    </citation>
    <scope>NUCLEOTIDE SEQUENCE [LARGE SCALE GENOMIC DNA]</scope>
    <source>
        <strain evidence="2 3">TCC</strain>
    </source>
</reference>
<comment type="caution">
    <text evidence="2">The sequence shown here is derived from an EMBL/GenBank/DDBJ whole genome shotgun (WGS) entry which is preliminary data.</text>
</comment>
<evidence type="ECO:0000256" key="1">
    <source>
        <dbReference type="SAM" id="Phobius"/>
    </source>
</evidence>
<proteinExistence type="predicted"/>
<dbReference type="GO" id="GO:0016874">
    <property type="term" value="F:ligase activity"/>
    <property type="evidence" value="ECO:0007669"/>
    <property type="project" value="UniProtKB-KW"/>
</dbReference>
<name>A0A2V2WFR0_TRYCR</name>
<keyword evidence="1" id="KW-0472">Membrane</keyword>
<gene>
    <name evidence="2" type="ORF">C3747_104g126</name>
</gene>
<dbReference type="VEuPathDB" id="TriTrypDB:C3747_104g126"/>
<dbReference type="Gene3D" id="2.40.50.140">
    <property type="entry name" value="Nucleic acid-binding proteins"/>
    <property type="match status" value="1"/>
</dbReference>
<dbReference type="Proteomes" id="UP000246078">
    <property type="component" value="Unassembled WGS sequence"/>
</dbReference>
<dbReference type="InterPro" id="IPR012340">
    <property type="entry name" value="NA-bd_OB-fold"/>
</dbReference>
<evidence type="ECO:0000313" key="3">
    <source>
        <dbReference type="Proteomes" id="UP000246078"/>
    </source>
</evidence>
<keyword evidence="1" id="KW-0812">Transmembrane</keyword>